<dbReference type="InterPro" id="IPR018530">
    <property type="entry name" value="SiaC"/>
</dbReference>
<dbReference type="EMBL" id="FODY01000007">
    <property type="protein sequence ID" value="SEO93964.1"/>
    <property type="molecule type" value="Genomic_DNA"/>
</dbReference>
<accession>A0A1H8TTL1</accession>
<evidence type="ECO:0000313" key="2">
    <source>
        <dbReference type="EMBL" id="SEO93964.1"/>
    </source>
</evidence>
<evidence type="ECO:0000313" key="3">
    <source>
        <dbReference type="Proteomes" id="UP000198847"/>
    </source>
</evidence>
<protein>
    <recommendedName>
        <fullName evidence="1">SiaC family regulatory phosphoprotein domain-containing protein</fullName>
    </recommendedName>
</protein>
<dbReference type="AlphaFoldDB" id="A0A1H8TTL1"/>
<organism evidence="2 3">
    <name type="scientific">Propionispora vibrioides</name>
    <dbReference type="NCBI Taxonomy" id="112903"/>
    <lineage>
        <taxon>Bacteria</taxon>
        <taxon>Bacillati</taxon>
        <taxon>Bacillota</taxon>
        <taxon>Negativicutes</taxon>
        <taxon>Selenomonadales</taxon>
        <taxon>Sporomusaceae</taxon>
        <taxon>Propionispora</taxon>
    </lineage>
</organism>
<dbReference type="Proteomes" id="UP000198847">
    <property type="component" value="Unassembled WGS sequence"/>
</dbReference>
<feature type="domain" description="SiaC family regulatory phosphoprotein" evidence="1">
    <location>
        <begin position="6"/>
        <end position="125"/>
    </location>
</feature>
<dbReference type="STRING" id="112903.SAMN04490178_10791"/>
<reference evidence="2 3" key="1">
    <citation type="submission" date="2016-10" db="EMBL/GenBank/DDBJ databases">
        <authorList>
            <person name="de Groot N.N."/>
        </authorList>
    </citation>
    <scope>NUCLEOTIDE SEQUENCE [LARGE SCALE GENOMIC DNA]</scope>
    <source>
        <strain evidence="2 3">DSM 13305</strain>
    </source>
</reference>
<gene>
    <name evidence="2" type="ORF">SAMN04490178_10791</name>
</gene>
<evidence type="ECO:0000259" key="1">
    <source>
        <dbReference type="Pfam" id="PF09345"/>
    </source>
</evidence>
<keyword evidence="3" id="KW-1185">Reference proteome</keyword>
<proteinExistence type="predicted"/>
<dbReference type="Pfam" id="PF09345">
    <property type="entry name" value="SiaC"/>
    <property type="match status" value="1"/>
</dbReference>
<dbReference type="RefSeq" id="WP_091745501.1">
    <property type="nucleotide sequence ID" value="NZ_FODY01000007.1"/>
</dbReference>
<name>A0A1H8TTL1_9FIRM</name>
<sequence length="130" mass="15070">MKPLHIEQTSSTPGILFEQDRHRLKIIGQSYPDNAFAFYGPVFQWLDEYLAGCESSMLLELYFQIPYINAGSTKCILLLLEKLAAAYRSGKQVVVQWYYDRDNEVAQECAVKFQEDLELPFRLIPLEEDV</sequence>
<dbReference type="OrthoDB" id="5297629at2"/>